<dbReference type="SMART" id="SM00829">
    <property type="entry name" value="PKS_ER"/>
    <property type="match status" value="1"/>
</dbReference>
<dbReference type="InterPro" id="IPR020843">
    <property type="entry name" value="ER"/>
</dbReference>
<evidence type="ECO:0000256" key="1">
    <source>
        <dbReference type="ARBA" id="ARBA00022857"/>
    </source>
</evidence>
<dbReference type="EMBL" id="AESD01001000">
    <property type="protein sequence ID" value="EHJ09443.1"/>
    <property type="molecule type" value="Genomic_DNA"/>
</dbReference>
<dbReference type="GO" id="GO:0016491">
    <property type="term" value="F:oxidoreductase activity"/>
    <property type="evidence" value="ECO:0007669"/>
    <property type="project" value="UniProtKB-KW"/>
</dbReference>
<evidence type="ECO:0000259" key="2">
    <source>
        <dbReference type="SMART" id="SM00829"/>
    </source>
</evidence>
<dbReference type="AlphaFoldDB" id="G5JEE0"/>
<dbReference type="InterPro" id="IPR036291">
    <property type="entry name" value="NAD(P)-bd_dom_sf"/>
</dbReference>
<sequence>MIMKMKAQVIHEFGPPNVFETSDIPKPKPEDIPANHVLIRVAATSVNPVDSKIRSGMVPGIAPALPAILHGDVAGVVEAVGEGVTKFQPGDQVFGCAGGVKGLNGALAEYMVADADLLALKPQSISMTQAAALPLVGITSYEAFIDRAQIRSGQRVLIHAATGGVGHIAIQLAKAKGAKVFATASNPQKLAIAQELGADVAINYRETTVSEYVDQYTNGQGFDVVFDTVGGHNLDKSFEAAALNGTVVSISTRSTHDLSLLHSKGLTLHVVFMLIPLLHNIHRAKYGEILSKLAQLVDQGKIRPLIDPQSFTFSEVAQAHQHLESGQAIGKIVLTQETF</sequence>
<name>G5JEE0_CROWT</name>
<dbReference type="Gene3D" id="3.90.180.10">
    <property type="entry name" value="Medium-chain alcohol dehydrogenases, catalytic domain"/>
    <property type="match status" value="1"/>
</dbReference>
<accession>G5JEE0</accession>
<dbReference type="Proteomes" id="UP000003477">
    <property type="component" value="Unassembled WGS sequence"/>
</dbReference>
<comment type="caution">
    <text evidence="3">The sequence shown here is derived from an EMBL/GenBank/DDBJ whole genome shotgun (WGS) entry which is preliminary data.</text>
</comment>
<reference evidence="3 4" key="1">
    <citation type="journal article" date="2011" name="Front. Microbiol.">
        <title>Two Strains of Crocosphaera watsonii with Highly Conserved Genomes are Distinguished by Strain-Specific Features.</title>
        <authorList>
            <person name="Bench S.R."/>
            <person name="Ilikchyan I.N."/>
            <person name="Tripp H.J."/>
            <person name="Zehr J.P."/>
        </authorList>
    </citation>
    <scope>NUCLEOTIDE SEQUENCE [LARGE SCALE GENOMIC DNA]</scope>
    <source>
        <strain evidence="3 4">WH 0003</strain>
    </source>
</reference>
<proteinExistence type="predicted"/>
<keyword evidence="3" id="KW-0560">Oxidoreductase</keyword>
<organism evidence="3 4">
    <name type="scientific">Crocosphaera watsonii WH 0003</name>
    <dbReference type="NCBI Taxonomy" id="423471"/>
    <lineage>
        <taxon>Bacteria</taxon>
        <taxon>Bacillati</taxon>
        <taxon>Cyanobacteriota</taxon>
        <taxon>Cyanophyceae</taxon>
        <taxon>Oscillatoriophycideae</taxon>
        <taxon>Chroococcales</taxon>
        <taxon>Aphanothecaceae</taxon>
        <taxon>Crocosphaera</taxon>
    </lineage>
</organism>
<dbReference type="PANTHER" id="PTHR44154">
    <property type="entry name" value="QUINONE OXIDOREDUCTASE"/>
    <property type="match status" value="1"/>
</dbReference>
<dbReference type="SUPFAM" id="SSF51735">
    <property type="entry name" value="NAD(P)-binding Rossmann-fold domains"/>
    <property type="match status" value="1"/>
</dbReference>
<dbReference type="Pfam" id="PF08240">
    <property type="entry name" value="ADH_N"/>
    <property type="match status" value="1"/>
</dbReference>
<gene>
    <name evidence="3" type="ORF">CWATWH0003_B127</name>
</gene>
<dbReference type="PATRIC" id="fig|423471.3.peg.5399"/>
<dbReference type="PANTHER" id="PTHR44154:SF1">
    <property type="entry name" value="QUINONE OXIDOREDUCTASE"/>
    <property type="match status" value="1"/>
</dbReference>
<dbReference type="InterPro" id="IPR013154">
    <property type="entry name" value="ADH-like_N"/>
</dbReference>
<dbReference type="Gene3D" id="3.40.50.720">
    <property type="entry name" value="NAD(P)-binding Rossmann-like Domain"/>
    <property type="match status" value="1"/>
</dbReference>
<dbReference type="Pfam" id="PF13602">
    <property type="entry name" value="ADH_zinc_N_2"/>
    <property type="match status" value="1"/>
</dbReference>
<dbReference type="SUPFAM" id="SSF50129">
    <property type="entry name" value="GroES-like"/>
    <property type="match status" value="1"/>
</dbReference>
<dbReference type="InterPro" id="IPR051603">
    <property type="entry name" value="Zinc-ADH_QOR/CCCR"/>
</dbReference>
<dbReference type="EC" id="1.1.1.-" evidence="3"/>
<protein>
    <submittedName>
        <fullName evidence="3">Zinc-containing alcohol dehydrogenase quinone oxidoreductase (NADPH:quinone reductase)</fullName>
        <ecNumber evidence="3">1.1.1.-</ecNumber>
    </submittedName>
</protein>
<dbReference type="InterPro" id="IPR011032">
    <property type="entry name" value="GroES-like_sf"/>
</dbReference>
<feature type="domain" description="Enoyl reductase (ER)" evidence="2">
    <location>
        <begin position="17"/>
        <end position="334"/>
    </location>
</feature>
<dbReference type="CDD" id="cd08272">
    <property type="entry name" value="MDR6"/>
    <property type="match status" value="1"/>
</dbReference>
<evidence type="ECO:0000313" key="3">
    <source>
        <dbReference type="EMBL" id="EHJ09443.1"/>
    </source>
</evidence>
<keyword evidence="1" id="KW-0521">NADP</keyword>
<evidence type="ECO:0000313" key="4">
    <source>
        <dbReference type="Proteomes" id="UP000003477"/>
    </source>
</evidence>